<evidence type="ECO:0000313" key="2">
    <source>
        <dbReference type="WBParaSite" id="PS1159_v2.g18050.t1"/>
    </source>
</evidence>
<dbReference type="WBParaSite" id="PS1159_v2.g18050.t1">
    <property type="protein sequence ID" value="PS1159_v2.g18050.t1"/>
    <property type="gene ID" value="PS1159_v2.g18050"/>
</dbReference>
<organism evidence="1 2">
    <name type="scientific">Panagrolaimus sp. PS1159</name>
    <dbReference type="NCBI Taxonomy" id="55785"/>
    <lineage>
        <taxon>Eukaryota</taxon>
        <taxon>Metazoa</taxon>
        <taxon>Ecdysozoa</taxon>
        <taxon>Nematoda</taxon>
        <taxon>Chromadorea</taxon>
        <taxon>Rhabditida</taxon>
        <taxon>Tylenchina</taxon>
        <taxon>Panagrolaimomorpha</taxon>
        <taxon>Panagrolaimoidea</taxon>
        <taxon>Panagrolaimidae</taxon>
        <taxon>Panagrolaimus</taxon>
    </lineage>
</organism>
<sequence length="359" mass="39731">MLKNNGNVSTPEETSSKNSIPKSVADENEDSDKLPIRDEEMNSPSMDLEGSDQHNDPGKMFIGGLSWQTTAEGLRDYFSKFGEVNECMVMRDPATKRARGFGFITFAHPNSVEKVLAEATHELDNKKIDPKVAFPKRAQQPKVTKTKKVFIGGLSSTSTLEDMKNYFQQYGKIEDAMLMYDKATQRHRGFGFITFDDDDVSDKVCEIHFHEINGKMVECKKAQPKEVMLPVQINKSRAAAARNLYGLAPEHLLAYASYMPRLPAYTGSMLFPGIYNGFTQQYGISPSGRSSISNNGGGNINTSNVSPRDLAAAQSLAQQHAVYEAAIAYAQNVADMPMTFPPQPPLGHQQPITNSFNKL</sequence>
<proteinExistence type="predicted"/>
<accession>A0AC35FJD2</accession>
<dbReference type="Proteomes" id="UP000887580">
    <property type="component" value="Unplaced"/>
</dbReference>
<name>A0AC35FJD2_9BILA</name>
<reference evidence="2" key="1">
    <citation type="submission" date="2022-11" db="UniProtKB">
        <authorList>
            <consortium name="WormBaseParasite"/>
        </authorList>
    </citation>
    <scope>IDENTIFICATION</scope>
</reference>
<protein>
    <submittedName>
        <fullName evidence="2">RRM domain-containing protein</fullName>
    </submittedName>
</protein>
<evidence type="ECO:0000313" key="1">
    <source>
        <dbReference type="Proteomes" id="UP000887580"/>
    </source>
</evidence>